<evidence type="ECO:0000313" key="4">
    <source>
        <dbReference type="Proteomes" id="UP000190286"/>
    </source>
</evidence>
<organism evidence="3 4">
    <name type="scientific">Gemmiger formicilis</name>
    <dbReference type="NCBI Taxonomy" id="745368"/>
    <lineage>
        <taxon>Bacteria</taxon>
        <taxon>Bacillati</taxon>
        <taxon>Bacillota</taxon>
        <taxon>Clostridia</taxon>
        <taxon>Eubacteriales</taxon>
        <taxon>Gemmiger</taxon>
    </lineage>
</organism>
<accession>A0A1T4WUB8</accession>
<reference evidence="3 4" key="1">
    <citation type="submission" date="2017-02" db="EMBL/GenBank/DDBJ databases">
        <authorList>
            <person name="Peterson S.W."/>
        </authorList>
    </citation>
    <scope>NUCLEOTIDE SEQUENCE [LARGE SCALE GENOMIC DNA]</scope>
    <source>
        <strain evidence="3 4">ATCC 27749</strain>
    </source>
</reference>
<keyword evidence="4" id="KW-1185">Reference proteome</keyword>
<dbReference type="STRING" id="745368.SAMN02745178_01045"/>
<gene>
    <name evidence="3" type="ORF">SAMN02745178_01045</name>
</gene>
<feature type="coiled-coil region" evidence="1">
    <location>
        <begin position="33"/>
        <end position="67"/>
    </location>
</feature>
<dbReference type="Proteomes" id="UP000190286">
    <property type="component" value="Unassembled WGS sequence"/>
</dbReference>
<evidence type="ECO:0000256" key="2">
    <source>
        <dbReference type="SAM" id="Phobius"/>
    </source>
</evidence>
<keyword evidence="2" id="KW-0472">Membrane</keyword>
<evidence type="ECO:0000256" key="1">
    <source>
        <dbReference type="SAM" id="Coils"/>
    </source>
</evidence>
<dbReference type="RefSeq" id="WP_159446990.1">
    <property type="nucleotide sequence ID" value="NZ_CABIYV010000013.1"/>
</dbReference>
<dbReference type="Pfam" id="PF04977">
    <property type="entry name" value="DivIC"/>
    <property type="match status" value="1"/>
</dbReference>
<keyword evidence="2" id="KW-0812">Transmembrane</keyword>
<name>A0A1T4WUB8_9FIRM</name>
<keyword evidence="1" id="KW-0175">Coiled coil</keyword>
<feature type="transmembrane region" description="Helical" evidence="2">
    <location>
        <begin position="12"/>
        <end position="34"/>
    </location>
</feature>
<dbReference type="OrthoDB" id="1863153at2"/>
<dbReference type="InterPro" id="IPR007060">
    <property type="entry name" value="FtsL/DivIC"/>
</dbReference>
<protein>
    <submittedName>
        <fullName evidence="3">Septum formation initiator</fullName>
    </submittedName>
</protein>
<proteinExistence type="predicted"/>
<sequence>MRKRSGLSRTQFLVQWVVLPVLVIVSAAMFVGLVRNQVSIAAKQQELQSLKNQLAAQVTENAELSGTLDQGEDAIIERYAREQGYAKPNERVFVDISGK</sequence>
<keyword evidence="2" id="KW-1133">Transmembrane helix</keyword>
<dbReference type="AlphaFoldDB" id="A0A1T4WUB8"/>
<dbReference type="GeneID" id="93337522"/>
<evidence type="ECO:0000313" key="3">
    <source>
        <dbReference type="EMBL" id="SKA80953.1"/>
    </source>
</evidence>
<dbReference type="EMBL" id="FUYF01000004">
    <property type="protein sequence ID" value="SKA80953.1"/>
    <property type="molecule type" value="Genomic_DNA"/>
</dbReference>